<name>A0AAW9Q2Z8_9CYAN</name>
<dbReference type="RefSeq" id="WP_330484014.1">
    <property type="nucleotide sequence ID" value="NZ_JAZBJZ010000046.1"/>
</dbReference>
<dbReference type="Pfam" id="PF00266">
    <property type="entry name" value="Aminotran_5"/>
    <property type="match status" value="1"/>
</dbReference>
<dbReference type="Gene3D" id="3.90.1150.10">
    <property type="entry name" value="Aspartate Aminotransferase, domain 1"/>
    <property type="match status" value="1"/>
</dbReference>
<protein>
    <submittedName>
        <fullName evidence="3">Aminotransferase class V-fold PLP-dependent enzyme</fullName>
    </submittedName>
</protein>
<keyword evidence="4" id="KW-1185">Reference proteome</keyword>
<comment type="caution">
    <text evidence="3">The sequence shown here is derived from an EMBL/GenBank/DDBJ whole genome shotgun (WGS) entry which is preliminary data.</text>
</comment>
<dbReference type="Proteomes" id="UP001333818">
    <property type="component" value="Unassembled WGS sequence"/>
</dbReference>
<evidence type="ECO:0000313" key="4">
    <source>
        <dbReference type="Proteomes" id="UP001333818"/>
    </source>
</evidence>
<organism evidence="3 4">
    <name type="scientific">Tumidithrix elongata BACA0141</name>
    <dbReference type="NCBI Taxonomy" id="2716417"/>
    <lineage>
        <taxon>Bacteria</taxon>
        <taxon>Bacillati</taxon>
        <taxon>Cyanobacteriota</taxon>
        <taxon>Cyanophyceae</taxon>
        <taxon>Pseudanabaenales</taxon>
        <taxon>Pseudanabaenaceae</taxon>
        <taxon>Tumidithrix</taxon>
        <taxon>Tumidithrix elongata</taxon>
    </lineage>
</organism>
<feature type="domain" description="Aminotransferase class V" evidence="2">
    <location>
        <begin position="22"/>
        <end position="308"/>
    </location>
</feature>
<proteinExistence type="predicted"/>
<evidence type="ECO:0000256" key="1">
    <source>
        <dbReference type="ARBA" id="ARBA00022898"/>
    </source>
</evidence>
<dbReference type="AlphaFoldDB" id="A0AAW9Q2Z8"/>
<dbReference type="PANTHER" id="PTHR43092">
    <property type="entry name" value="L-CYSTEINE DESULFHYDRASE"/>
    <property type="match status" value="1"/>
</dbReference>
<evidence type="ECO:0000313" key="3">
    <source>
        <dbReference type="EMBL" id="MEE3717585.1"/>
    </source>
</evidence>
<evidence type="ECO:0000259" key="2">
    <source>
        <dbReference type="Pfam" id="PF00266"/>
    </source>
</evidence>
<accession>A0AAW9Q2Z8</accession>
<keyword evidence="3" id="KW-0032">Aminotransferase</keyword>
<reference evidence="3" key="1">
    <citation type="submission" date="2024-01" db="EMBL/GenBank/DDBJ databases">
        <title>Bank of Algae and Cyanobacteria of the Azores (BACA) strain genomes.</title>
        <authorList>
            <person name="Luz R."/>
            <person name="Cordeiro R."/>
            <person name="Fonseca A."/>
            <person name="Goncalves V."/>
        </authorList>
    </citation>
    <scope>NUCLEOTIDE SEQUENCE</scope>
    <source>
        <strain evidence="3">BACA0141</strain>
    </source>
</reference>
<dbReference type="EMBL" id="JAZBJZ010000046">
    <property type="protein sequence ID" value="MEE3717585.1"/>
    <property type="molecule type" value="Genomic_DNA"/>
</dbReference>
<sequence>MNFGREVRSQWLLDRNCIFLNHGAFGATPKVVMEAQNAWRQKLESQPLQFMQELATHIRAAANELAQFVGAKGEDLVFVDNATAGVNAVVRSLDFSPQDRIVVTSHGYAAVRKTLTYVSHRTGVEIVEAKVPFPIHSEQEVIEAIAQALDPKVNPNVKLLVLDHITSPTALIFPIAALVKLAQAQNIPVLVDGAHAPGTLPLNLVELDADWYAGNCHKWLCANKGCGFLYAKPERQADLHPNVISHGFDGGFLAEFDWTGTRDPSAWLTVTDAIAFHQHLGSDRVREHNHKLVLWAAQMLATTWQQTLPAPEFMLGAMATIPLPQQVASKYAVSDYQKLHDEILVKHQIEVPIIPFGDRLWVRVSAQVYNEAWEYEHLAAAFR</sequence>
<dbReference type="PANTHER" id="PTHR43092:SF2">
    <property type="entry name" value="HERCYNYLCYSTEINE SULFOXIDE LYASE"/>
    <property type="match status" value="1"/>
</dbReference>
<dbReference type="Gene3D" id="3.40.640.10">
    <property type="entry name" value="Type I PLP-dependent aspartate aminotransferase-like (Major domain)"/>
    <property type="match status" value="1"/>
</dbReference>
<dbReference type="GO" id="GO:0008483">
    <property type="term" value="F:transaminase activity"/>
    <property type="evidence" value="ECO:0007669"/>
    <property type="project" value="UniProtKB-KW"/>
</dbReference>
<dbReference type="InterPro" id="IPR015422">
    <property type="entry name" value="PyrdxlP-dep_Trfase_small"/>
</dbReference>
<keyword evidence="3" id="KW-0808">Transferase</keyword>
<dbReference type="SUPFAM" id="SSF53383">
    <property type="entry name" value="PLP-dependent transferases"/>
    <property type="match status" value="1"/>
</dbReference>
<dbReference type="InterPro" id="IPR015421">
    <property type="entry name" value="PyrdxlP-dep_Trfase_major"/>
</dbReference>
<gene>
    <name evidence="3" type="ORF">V2H45_12545</name>
</gene>
<dbReference type="InterPro" id="IPR015424">
    <property type="entry name" value="PyrdxlP-dep_Trfase"/>
</dbReference>
<keyword evidence="1" id="KW-0663">Pyridoxal phosphate</keyword>
<dbReference type="InterPro" id="IPR000192">
    <property type="entry name" value="Aminotrans_V_dom"/>
</dbReference>